<dbReference type="Proteomes" id="UP000284824">
    <property type="component" value="Unassembled WGS sequence"/>
</dbReference>
<dbReference type="RefSeq" id="WP_206641587.1">
    <property type="nucleotide sequence ID" value="NZ_SAUN01000001.1"/>
</dbReference>
<reference evidence="1 2" key="1">
    <citation type="submission" date="2019-01" db="EMBL/GenBank/DDBJ databases">
        <title>Sequencing the genomes of 1000 actinobacteria strains.</title>
        <authorList>
            <person name="Klenk H.-P."/>
        </authorList>
    </citation>
    <scope>NUCLEOTIDE SEQUENCE [LARGE SCALE GENOMIC DNA]</scope>
    <source>
        <strain evidence="1 2">DSM 43925</strain>
    </source>
</reference>
<protein>
    <submittedName>
        <fullName evidence="1">Uncharacterized protein</fullName>
    </submittedName>
</protein>
<accession>A0A438M849</accession>
<evidence type="ECO:0000313" key="2">
    <source>
        <dbReference type="Proteomes" id="UP000284824"/>
    </source>
</evidence>
<keyword evidence="2" id="KW-1185">Reference proteome</keyword>
<evidence type="ECO:0000313" key="1">
    <source>
        <dbReference type="EMBL" id="RVX41901.1"/>
    </source>
</evidence>
<dbReference type="EMBL" id="SAUN01000001">
    <property type="protein sequence ID" value="RVX41901.1"/>
    <property type="molecule type" value="Genomic_DNA"/>
</dbReference>
<sequence length="65" mass="7578">MQIITHFDGYRGRYLFHCHKVEPPAPHQYHVVTAIASFLRASTAWHADRRLRQGPQRAMASHRVV</sequence>
<organism evidence="1 2">
    <name type="scientific">Nonomuraea polychroma</name>
    <dbReference type="NCBI Taxonomy" id="46176"/>
    <lineage>
        <taxon>Bacteria</taxon>
        <taxon>Bacillati</taxon>
        <taxon>Actinomycetota</taxon>
        <taxon>Actinomycetes</taxon>
        <taxon>Streptosporangiales</taxon>
        <taxon>Streptosporangiaceae</taxon>
        <taxon>Nonomuraea</taxon>
    </lineage>
</organism>
<proteinExistence type="predicted"/>
<name>A0A438M849_9ACTN</name>
<gene>
    <name evidence="1" type="ORF">EDD27_4500</name>
</gene>
<dbReference type="AlphaFoldDB" id="A0A438M849"/>
<comment type="caution">
    <text evidence="1">The sequence shown here is derived from an EMBL/GenBank/DDBJ whole genome shotgun (WGS) entry which is preliminary data.</text>
</comment>